<organism evidence="2 3">
    <name type="scientific">Micavibrio aeruginosavorus</name>
    <dbReference type="NCBI Taxonomy" id="349221"/>
    <lineage>
        <taxon>Bacteria</taxon>
        <taxon>Pseudomonadati</taxon>
        <taxon>Bdellovibrionota</taxon>
        <taxon>Bdellovibrionia</taxon>
        <taxon>Bdellovibrionales</taxon>
        <taxon>Pseudobdellovibrionaceae</taxon>
        <taxon>Micavibrio</taxon>
    </lineage>
</organism>
<name>A0A7T5UHF7_9BACT</name>
<dbReference type="Proteomes" id="UP000595362">
    <property type="component" value="Chromosome"/>
</dbReference>
<evidence type="ECO:0000256" key="1">
    <source>
        <dbReference type="SAM" id="Phobius"/>
    </source>
</evidence>
<evidence type="ECO:0000313" key="3">
    <source>
        <dbReference type="Proteomes" id="UP000595362"/>
    </source>
</evidence>
<proteinExistence type="predicted"/>
<dbReference type="AlphaFoldDB" id="A0A7T5UHF7"/>
<sequence length="74" mass="7839">MTTPAPNSRAILRMALYASAIPFGIAGLLCLFDPEIVQGVVGFDSLTLTIMGAALLLSALGDIIVAKFIFKDKR</sequence>
<feature type="transmembrane region" description="Helical" evidence="1">
    <location>
        <begin position="46"/>
        <end position="70"/>
    </location>
</feature>
<keyword evidence="1" id="KW-0472">Membrane</keyword>
<keyword evidence="1" id="KW-1133">Transmembrane helix</keyword>
<feature type="transmembrane region" description="Helical" evidence="1">
    <location>
        <begin position="12"/>
        <end position="34"/>
    </location>
</feature>
<reference evidence="2 3" key="1">
    <citation type="submission" date="2020-07" db="EMBL/GenBank/DDBJ databases">
        <title>Huge and variable diversity of episymbiotic CPR bacteria and DPANN archaea in groundwater ecosystems.</title>
        <authorList>
            <person name="He C.Y."/>
            <person name="Keren R."/>
            <person name="Whittaker M."/>
            <person name="Farag I.F."/>
            <person name="Doudna J."/>
            <person name="Cate J.H.D."/>
            <person name="Banfield J.F."/>
        </authorList>
    </citation>
    <scope>NUCLEOTIDE SEQUENCE [LARGE SCALE GENOMIC DNA]</scope>
    <source>
        <strain evidence="2">NC_groundwater_70_Ag_B-0.1um_54_66</strain>
    </source>
</reference>
<keyword evidence="1" id="KW-0812">Transmembrane</keyword>
<dbReference type="EMBL" id="CP066681">
    <property type="protein sequence ID" value="QQG35568.1"/>
    <property type="molecule type" value="Genomic_DNA"/>
</dbReference>
<protein>
    <submittedName>
        <fullName evidence="2">Uncharacterized protein</fullName>
    </submittedName>
</protein>
<gene>
    <name evidence="2" type="ORF">HYS17_08545</name>
</gene>
<accession>A0A7T5UHF7</accession>
<evidence type="ECO:0000313" key="2">
    <source>
        <dbReference type="EMBL" id="QQG35568.1"/>
    </source>
</evidence>